<evidence type="ECO:0000256" key="3">
    <source>
        <dbReference type="ARBA" id="ARBA00022833"/>
    </source>
</evidence>
<accession>U5DD89</accession>
<evidence type="ECO:0000256" key="1">
    <source>
        <dbReference type="ARBA" id="ARBA00022723"/>
    </source>
</evidence>
<dbReference type="OMA" id="ACDSWTV"/>
<dbReference type="Pfam" id="PF14767">
    <property type="entry name" value="RPA_interact_M"/>
    <property type="match status" value="1"/>
</dbReference>
<gene>
    <name evidence="6" type="ORF">AMTR_s00066p00108790</name>
</gene>
<dbReference type="GO" id="GO:0006606">
    <property type="term" value="P:protein import into nucleus"/>
    <property type="evidence" value="ECO:0000318"/>
    <property type="project" value="GO_Central"/>
</dbReference>
<dbReference type="InterPro" id="IPR028159">
    <property type="entry name" value="RPA_interact_C_dom"/>
</dbReference>
<evidence type="ECO:0000259" key="4">
    <source>
        <dbReference type="Pfam" id="PF14767"/>
    </source>
</evidence>
<dbReference type="EMBL" id="KI392060">
    <property type="protein sequence ID" value="ERN20180.1"/>
    <property type="molecule type" value="Genomic_DNA"/>
</dbReference>
<keyword evidence="7" id="KW-1185">Reference proteome</keyword>
<dbReference type="Proteomes" id="UP000017836">
    <property type="component" value="Unassembled WGS sequence"/>
</dbReference>
<dbReference type="GO" id="GO:0008270">
    <property type="term" value="F:zinc ion binding"/>
    <property type="evidence" value="ECO:0007669"/>
    <property type="project" value="UniProtKB-KW"/>
</dbReference>
<dbReference type="PANTHER" id="PTHR31742">
    <property type="entry name" value="RPA-INTERACTING PROTEIN RPAIN"/>
    <property type="match status" value="1"/>
</dbReference>
<evidence type="ECO:0008006" key="8">
    <source>
        <dbReference type="Google" id="ProtNLM"/>
    </source>
</evidence>
<dbReference type="STRING" id="13333.U5DD89"/>
<feature type="domain" description="RPA-interacting protein central" evidence="4">
    <location>
        <begin position="45"/>
        <end position="138"/>
    </location>
</feature>
<dbReference type="GO" id="GO:0005634">
    <property type="term" value="C:nucleus"/>
    <property type="evidence" value="ECO:0000318"/>
    <property type="project" value="GO_Central"/>
</dbReference>
<evidence type="ECO:0000259" key="5">
    <source>
        <dbReference type="Pfam" id="PF14768"/>
    </source>
</evidence>
<keyword evidence="3" id="KW-0862">Zinc</keyword>
<dbReference type="HOGENOM" id="CLU_101935_0_0_1"/>
<keyword evidence="1" id="KW-0479">Metal-binding</keyword>
<dbReference type="eggNOG" id="ENOG502QTX4">
    <property type="taxonomic scope" value="Eukaryota"/>
</dbReference>
<feature type="domain" description="RPA-interacting protein C-terminal" evidence="5">
    <location>
        <begin position="154"/>
        <end position="235"/>
    </location>
</feature>
<evidence type="ECO:0000256" key="2">
    <source>
        <dbReference type="ARBA" id="ARBA00022771"/>
    </source>
</evidence>
<proteinExistence type="predicted"/>
<evidence type="ECO:0000313" key="6">
    <source>
        <dbReference type="EMBL" id="ERN20180.1"/>
    </source>
</evidence>
<organism evidence="6 7">
    <name type="scientific">Amborella trichopoda</name>
    <dbReference type="NCBI Taxonomy" id="13333"/>
    <lineage>
        <taxon>Eukaryota</taxon>
        <taxon>Viridiplantae</taxon>
        <taxon>Streptophyta</taxon>
        <taxon>Embryophyta</taxon>
        <taxon>Tracheophyta</taxon>
        <taxon>Spermatophyta</taxon>
        <taxon>Magnoliopsida</taxon>
        <taxon>Amborellales</taxon>
        <taxon>Amborellaceae</taxon>
        <taxon>Amborella</taxon>
    </lineage>
</organism>
<dbReference type="AlphaFoldDB" id="U5DD89"/>
<dbReference type="PANTHER" id="PTHR31742:SF1">
    <property type="entry name" value="RPA-INTERACTING PROTEIN"/>
    <property type="match status" value="1"/>
</dbReference>
<dbReference type="InterPro" id="IPR028155">
    <property type="entry name" value="RPA_interact_central"/>
</dbReference>
<reference evidence="7" key="1">
    <citation type="journal article" date="2013" name="Science">
        <title>The Amborella genome and the evolution of flowering plants.</title>
        <authorList>
            <consortium name="Amborella Genome Project"/>
        </authorList>
    </citation>
    <scope>NUCLEOTIDE SEQUENCE [LARGE SCALE GENOMIC DNA]</scope>
</reference>
<protein>
    <recommendedName>
        <fullName evidence="8">RPA-interacting protein C-terminal domain-containing protein</fullName>
    </recommendedName>
</protein>
<name>U5DD89_AMBTC</name>
<dbReference type="Gramene" id="ERN20180">
    <property type="protein sequence ID" value="ERN20180"/>
    <property type="gene ID" value="AMTR_s00066p00108790"/>
</dbReference>
<keyword evidence="2" id="KW-0863">Zinc-finger</keyword>
<dbReference type="Pfam" id="PF14768">
    <property type="entry name" value="RPA_interact_C"/>
    <property type="match status" value="1"/>
</dbReference>
<dbReference type="InterPro" id="IPR028156">
    <property type="entry name" value="RIP"/>
</dbReference>
<sequence length="238" mass="28071">MSELGVAFWLRENCLKRIRDDRAKLLRRLRLSGKTPTTHKEIVASTFKEILSDELEKIKESSFIDCKEISVPHVDDLVWDYSSRDVAYVTTENEYIDLMLEMERLLRKDIEEQLIVKDIAENEDFENVSQAEEDYIIQSLEHLQLRECQKENFWCPICTKGCLQEKLHFIYCRSCNLQLDIQSDKVDLDYLRMRLGEVLDEHLDKGCHAKPEFCMENRFGLSALYLRCYACNSLEIVL</sequence>
<evidence type="ECO:0000313" key="7">
    <source>
        <dbReference type="Proteomes" id="UP000017836"/>
    </source>
</evidence>